<evidence type="ECO:0000313" key="8">
    <source>
        <dbReference type="Proteomes" id="UP000644699"/>
    </source>
</evidence>
<evidence type="ECO:0000256" key="5">
    <source>
        <dbReference type="ARBA" id="ARBA00022691"/>
    </source>
</evidence>
<dbReference type="InterPro" id="IPR029063">
    <property type="entry name" value="SAM-dependent_MTases_sf"/>
</dbReference>
<keyword evidence="2" id="KW-0698">rRNA processing</keyword>
<keyword evidence="1" id="KW-0963">Cytoplasm</keyword>
<evidence type="ECO:0000256" key="3">
    <source>
        <dbReference type="ARBA" id="ARBA00022603"/>
    </source>
</evidence>
<proteinExistence type="predicted"/>
<name>A0A916ZUQ3_9HYPH</name>
<feature type="domain" description="Methyltransferase small" evidence="6">
    <location>
        <begin position="143"/>
        <end position="306"/>
    </location>
</feature>
<dbReference type="GO" id="GO:0008170">
    <property type="term" value="F:N-methyltransferase activity"/>
    <property type="evidence" value="ECO:0007669"/>
    <property type="project" value="UniProtKB-ARBA"/>
</dbReference>
<reference evidence="7" key="2">
    <citation type="submission" date="2020-09" db="EMBL/GenBank/DDBJ databases">
        <authorList>
            <person name="Sun Q."/>
            <person name="Zhou Y."/>
        </authorList>
    </citation>
    <scope>NUCLEOTIDE SEQUENCE</scope>
    <source>
        <strain evidence="7">CGMCC 1.15367</strain>
    </source>
</reference>
<dbReference type="InterPro" id="IPR002052">
    <property type="entry name" value="DNA_methylase_N6_adenine_CS"/>
</dbReference>
<keyword evidence="3 7" id="KW-0489">Methyltransferase</keyword>
<sequence length="310" mass="32674">MTTNETRAAGGTGLYGLPPQELIDLPAGARQVSPLLPGAERLEDLADTSLDAAIALVPPGTIERRHVLAHLLRALRPGGSLTALGPKDKGGNRIAAELEAFGCEAASDSRRHFRILETVRPAELSGIAAAIAAGAPRRDAALGLWTQAGIFAADRIDPGTRLLIDHLPPLAGRGADLGCGLGLLGRAALAQPKVTSLLSIDIDRRAVDAAERNLEDPRAAFLWADLRQEIPGLAPLDFVLSNPPFHDAGTEDRHLGQGFVRRAAALLRKGGSAVIVANRHLPYEAVLAESFARVALLAEGGGYKLFEARR</sequence>
<reference evidence="7" key="1">
    <citation type="journal article" date="2014" name="Int. J. Syst. Evol. Microbiol.">
        <title>Complete genome sequence of Corynebacterium casei LMG S-19264T (=DSM 44701T), isolated from a smear-ripened cheese.</title>
        <authorList>
            <consortium name="US DOE Joint Genome Institute (JGI-PGF)"/>
            <person name="Walter F."/>
            <person name="Albersmeier A."/>
            <person name="Kalinowski J."/>
            <person name="Ruckert C."/>
        </authorList>
    </citation>
    <scope>NUCLEOTIDE SEQUENCE</scope>
    <source>
        <strain evidence="7">CGMCC 1.15367</strain>
    </source>
</reference>
<dbReference type="AlphaFoldDB" id="A0A916ZUQ3"/>
<dbReference type="InterPro" id="IPR007848">
    <property type="entry name" value="Small_mtfrase_dom"/>
</dbReference>
<dbReference type="SUPFAM" id="SSF53335">
    <property type="entry name" value="S-adenosyl-L-methionine-dependent methyltransferases"/>
    <property type="match status" value="1"/>
</dbReference>
<dbReference type="PROSITE" id="PS00092">
    <property type="entry name" value="N6_MTASE"/>
    <property type="match status" value="1"/>
</dbReference>
<dbReference type="InterPro" id="IPR046977">
    <property type="entry name" value="RsmC/RlmG"/>
</dbReference>
<keyword evidence="4" id="KW-0808">Transferase</keyword>
<comment type="caution">
    <text evidence="7">The sequence shown here is derived from an EMBL/GenBank/DDBJ whole genome shotgun (WGS) entry which is preliminary data.</text>
</comment>
<keyword evidence="5" id="KW-0949">S-adenosyl-L-methionine</keyword>
<evidence type="ECO:0000256" key="1">
    <source>
        <dbReference type="ARBA" id="ARBA00022490"/>
    </source>
</evidence>
<organism evidence="7 8">
    <name type="scientific">Aureimonas endophytica</name>
    <dbReference type="NCBI Taxonomy" id="2027858"/>
    <lineage>
        <taxon>Bacteria</taxon>
        <taxon>Pseudomonadati</taxon>
        <taxon>Pseudomonadota</taxon>
        <taxon>Alphaproteobacteria</taxon>
        <taxon>Hyphomicrobiales</taxon>
        <taxon>Aurantimonadaceae</taxon>
        <taxon>Aureimonas</taxon>
    </lineage>
</organism>
<dbReference type="EMBL" id="BMIQ01000006">
    <property type="protein sequence ID" value="GGE14137.1"/>
    <property type="molecule type" value="Genomic_DNA"/>
</dbReference>
<dbReference type="Proteomes" id="UP000644699">
    <property type="component" value="Unassembled WGS sequence"/>
</dbReference>
<dbReference type="GO" id="GO:0006364">
    <property type="term" value="P:rRNA processing"/>
    <property type="evidence" value="ECO:0007669"/>
    <property type="project" value="UniProtKB-KW"/>
</dbReference>
<dbReference type="PANTHER" id="PTHR47816">
    <property type="entry name" value="RIBOSOMAL RNA SMALL SUBUNIT METHYLTRANSFERASE C"/>
    <property type="match status" value="1"/>
</dbReference>
<evidence type="ECO:0000256" key="2">
    <source>
        <dbReference type="ARBA" id="ARBA00022552"/>
    </source>
</evidence>
<gene>
    <name evidence="7" type="ORF">GCM10011390_36640</name>
</gene>
<evidence type="ECO:0000256" key="4">
    <source>
        <dbReference type="ARBA" id="ARBA00022679"/>
    </source>
</evidence>
<dbReference type="Gene3D" id="3.40.50.150">
    <property type="entry name" value="Vaccinia Virus protein VP39"/>
    <property type="match status" value="1"/>
</dbReference>
<dbReference type="PANTHER" id="PTHR47816:SF4">
    <property type="entry name" value="RIBOSOMAL RNA SMALL SUBUNIT METHYLTRANSFERASE C"/>
    <property type="match status" value="1"/>
</dbReference>
<evidence type="ECO:0000313" key="7">
    <source>
        <dbReference type="EMBL" id="GGE14137.1"/>
    </source>
</evidence>
<protein>
    <submittedName>
        <fullName evidence="7">Methyltransferase</fullName>
    </submittedName>
</protein>
<dbReference type="GO" id="GO:0003676">
    <property type="term" value="F:nucleic acid binding"/>
    <property type="evidence" value="ECO:0007669"/>
    <property type="project" value="InterPro"/>
</dbReference>
<dbReference type="RefSeq" id="WP_188911063.1">
    <property type="nucleotide sequence ID" value="NZ_BMIQ01000006.1"/>
</dbReference>
<keyword evidence="8" id="KW-1185">Reference proteome</keyword>
<accession>A0A916ZUQ3</accession>
<evidence type="ECO:0000259" key="6">
    <source>
        <dbReference type="Pfam" id="PF05175"/>
    </source>
</evidence>
<dbReference type="Pfam" id="PF05175">
    <property type="entry name" value="MTS"/>
    <property type="match status" value="1"/>
</dbReference>
<dbReference type="GO" id="GO:0008757">
    <property type="term" value="F:S-adenosylmethionine-dependent methyltransferase activity"/>
    <property type="evidence" value="ECO:0007669"/>
    <property type="project" value="InterPro"/>
</dbReference>
<dbReference type="GO" id="GO:0032259">
    <property type="term" value="P:methylation"/>
    <property type="evidence" value="ECO:0007669"/>
    <property type="project" value="UniProtKB-KW"/>
</dbReference>